<keyword evidence="5" id="KW-0496">Mitochondrion</keyword>
<dbReference type="PANTHER" id="PTHR11695">
    <property type="entry name" value="ALCOHOL DEHYDROGENASE RELATED"/>
    <property type="match status" value="1"/>
</dbReference>
<evidence type="ECO:0000256" key="5">
    <source>
        <dbReference type="ARBA" id="ARBA00023128"/>
    </source>
</evidence>
<dbReference type="STRING" id="105696.A0A1Y2MBE3"/>
<dbReference type="SUPFAM" id="SSF50129">
    <property type="entry name" value="GroES-like"/>
    <property type="match status" value="1"/>
</dbReference>
<dbReference type="SMART" id="SM00829">
    <property type="entry name" value="PKS_ER"/>
    <property type="match status" value="1"/>
</dbReference>
<evidence type="ECO:0000256" key="1">
    <source>
        <dbReference type="ARBA" id="ARBA00004173"/>
    </source>
</evidence>
<evidence type="ECO:0000313" key="8">
    <source>
        <dbReference type="Proteomes" id="UP000193240"/>
    </source>
</evidence>
<dbReference type="InterPro" id="IPR050700">
    <property type="entry name" value="YIM1/Zinc_Alcohol_DH_Fams"/>
</dbReference>
<dbReference type="InParanoid" id="A0A1Y2MBE3"/>
<dbReference type="InterPro" id="IPR036291">
    <property type="entry name" value="NAD(P)-bd_dom_sf"/>
</dbReference>
<dbReference type="Pfam" id="PF08240">
    <property type="entry name" value="ADH_N"/>
    <property type="match status" value="1"/>
</dbReference>
<dbReference type="EMBL" id="KZ107839">
    <property type="protein sequence ID" value="OSS52538.1"/>
    <property type="molecule type" value="Genomic_DNA"/>
</dbReference>
<dbReference type="Pfam" id="PF13602">
    <property type="entry name" value="ADH_zinc_N_2"/>
    <property type="match status" value="1"/>
</dbReference>
<evidence type="ECO:0000256" key="2">
    <source>
        <dbReference type="ARBA" id="ARBA00010371"/>
    </source>
</evidence>
<evidence type="ECO:0000256" key="4">
    <source>
        <dbReference type="ARBA" id="ARBA00023002"/>
    </source>
</evidence>
<dbReference type="InterPro" id="IPR020843">
    <property type="entry name" value="ER"/>
</dbReference>
<feature type="domain" description="Enoyl reductase (ER)" evidence="6">
    <location>
        <begin position="15"/>
        <end position="357"/>
    </location>
</feature>
<name>A0A1Y2MBE3_EPING</name>
<evidence type="ECO:0000256" key="3">
    <source>
        <dbReference type="ARBA" id="ARBA00022946"/>
    </source>
</evidence>
<dbReference type="PANTHER" id="PTHR11695:SF647">
    <property type="entry name" value="ENOYL REDUCTASE (ER) DOMAIN-CONTAINING PROTEIN"/>
    <property type="match status" value="1"/>
</dbReference>
<evidence type="ECO:0000259" key="6">
    <source>
        <dbReference type="SMART" id="SM00829"/>
    </source>
</evidence>
<dbReference type="Gene3D" id="3.90.180.10">
    <property type="entry name" value="Medium-chain alcohol dehydrogenases, catalytic domain"/>
    <property type="match status" value="1"/>
</dbReference>
<dbReference type="InterPro" id="IPR011032">
    <property type="entry name" value="GroES-like_sf"/>
</dbReference>
<keyword evidence="4" id="KW-0560">Oxidoreductase</keyword>
<dbReference type="InterPro" id="IPR013154">
    <property type="entry name" value="ADH-like_N"/>
</dbReference>
<sequence>MSNQDDSNTSLVYTTPSSAPFLSHTPLPPLTPHTIQIKLHAAAINPVDIQLWANPLIGWLTGRKEKGLGRDYAGVITAVGSAVPESTWAVGDRVFGLCQRPLAEGTFTRYLHVTPGKEAVARMPACWGFEEAAAVPLVVLTAWACLDWLPASPEAGHGRRRVVVAGASGGVGTWCVQLAKKVYGCHVTAICSARNTDFVKGLGADEVVDYTSQDVVGTLLASRPEGRKYDLYIDCVGGKDVFERWSELLHKHAAYVTIVGDKTSRTAMGGPLTYFTYPAQVWRYLKGWAVGPRYANVLLYQKGGLLERVARLADEEGVRVEVQEVVKGVLSEEEYKEAWERVRELMVEGRVRGKIVVNIAD</sequence>
<organism evidence="7 8">
    <name type="scientific">Epicoccum nigrum</name>
    <name type="common">Soil fungus</name>
    <name type="synonym">Epicoccum purpurascens</name>
    <dbReference type="NCBI Taxonomy" id="105696"/>
    <lineage>
        <taxon>Eukaryota</taxon>
        <taxon>Fungi</taxon>
        <taxon>Dikarya</taxon>
        <taxon>Ascomycota</taxon>
        <taxon>Pezizomycotina</taxon>
        <taxon>Dothideomycetes</taxon>
        <taxon>Pleosporomycetidae</taxon>
        <taxon>Pleosporales</taxon>
        <taxon>Pleosporineae</taxon>
        <taxon>Didymellaceae</taxon>
        <taxon>Epicoccum</taxon>
    </lineage>
</organism>
<dbReference type="AlphaFoldDB" id="A0A1Y2MBE3"/>
<dbReference type="CDD" id="cd08267">
    <property type="entry name" value="MDR1"/>
    <property type="match status" value="1"/>
</dbReference>
<reference evidence="7 8" key="1">
    <citation type="journal article" date="2017" name="Genome Announc.">
        <title>Genome sequence of the saprophytic ascomycete Epicoccum nigrum ICMP 19927 strain isolated from New Zealand.</title>
        <authorList>
            <person name="Fokin M."/>
            <person name="Fleetwood D."/>
            <person name="Weir B.S."/>
            <person name="Villas-Boas S.G."/>
        </authorList>
    </citation>
    <scope>NUCLEOTIDE SEQUENCE [LARGE SCALE GENOMIC DNA]</scope>
    <source>
        <strain evidence="7 8">ICMP 19927</strain>
    </source>
</reference>
<gene>
    <name evidence="7" type="ORF">B5807_03020</name>
</gene>
<keyword evidence="3" id="KW-0809">Transit peptide</keyword>
<dbReference type="FunFam" id="3.40.50.720:FF:000147">
    <property type="entry name" value="Reticulon-4-interacting protein 1 homolog, mitochondrial"/>
    <property type="match status" value="1"/>
</dbReference>
<comment type="similarity">
    <text evidence="2">Belongs to the zinc-containing alcohol dehydrogenase family. Quinone oxidoreductase subfamily.</text>
</comment>
<dbReference type="Proteomes" id="UP000193240">
    <property type="component" value="Unassembled WGS sequence"/>
</dbReference>
<dbReference type="OMA" id="GPLTYFT"/>
<accession>A0A1Y2MBE3</accession>
<proteinExistence type="inferred from homology"/>
<evidence type="ECO:0000313" key="7">
    <source>
        <dbReference type="EMBL" id="OSS52538.1"/>
    </source>
</evidence>
<comment type="subcellular location">
    <subcellularLocation>
        <location evidence="1">Mitochondrion</location>
    </subcellularLocation>
</comment>
<dbReference type="GO" id="GO:0005739">
    <property type="term" value="C:mitochondrion"/>
    <property type="evidence" value="ECO:0007669"/>
    <property type="project" value="UniProtKB-SubCell"/>
</dbReference>
<keyword evidence="8" id="KW-1185">Reference proteome</keyword>
<protein>
    <recommendedName>
        <fullName evidence="6">Enoyl reductase (ER) domain-containing protein</fullName>
    </recommendedName>
</protein>
<dbReference type="GO" id="GO:0016491">
    <property type="term" value="F:oxidoreductase activity"/>
    <property type="evidence" value="ECO:0007669"/>
    <property type="project" value="UniProtKB-KW"/>
</dbReference>
<dbReference type="FunCoup" id="A0A1Y2MBE3">
    <property type="interactions" value="138"/>
</dbReference>
<dbReference type="SUPFAM" id="SSF51735">
    <property type="entry name" value="NAD(P)-binding Rossmann-fold domains"/>
    <property type="match status" value="1"/>
</dbReference>
<dbReference type="Gene3D" id="3.40.50.720">
    <property type="entry name" value="NAD(P)-binding Rossmann-like Domain"/>
    <property type="match status" value="1"/>
</dbReference>